<dbReference type="OrthoDB" id="2830at2157"/>
<dbReference type="InterPro" id="IPR011006">
    <property type="entry name" value="CheY-like_superfamily"/>
</dbReference>
<dbReference type="PROSITE" id="PS50110">
    <property type="entry name" value="RESPONSE_REGULATORY"/>
    <property type="match status" value="1"/>
</dbReference>
<keyword evidence="5" id="KW-1185">Reference proteome</keyword>
<dbReference type="Pfam" id="PF00072">
    <property type="entry name" value="Response_reg"/>
    <property type="match status" value="1"/>
</dbReference>
<protein>
    <recommendedName>
        <fullName evidence="3">Response regulatory domain-containing protein</fullName>
    </recommendedName>
</protein>
<comment type="caution">
    <text evidence="4">The sequence shown here is derived from an EMBL/GenBank/DDBJ whole genome shotgun (WGS) entry which is preliminary data.</text>
</comment>
<dbReference type="SMART" id="SM00448">
    <property type="entry name" value="REC"/>
    <property type="match status" value="1"/>
</dbReference>
<keyword evidence="1" id="KW-0597">Phosphoprotein</keyword>
<organism evidence="4 5">
    <name type="scientific">Methanospirillum lacunae</name>
    <dbReference type="NCBI Taxonomy" id="668570"/>
    <lineage>
        <taxon>Archaea</taxon>
        <taxon>Methanobacteriati</taxon>
        <taxon>Methanobacteriota</taxon>
        <taxon>Stenosarchaea group</taxon>
        <taxon>Methanomicrobia</taxon>
        <taxon>Methanomicrobiales</taxon>
        <taxon>Methanospirillaceae</taxon>
        <taxon>Methanospirillum</taxon>
    </lineage>
</organism>
<dbReference type="InterPro" id="IPR052048">
    <property type="entry name" value="ST_Response_Regulator"/>
</dbReference>
<dbReference type="RefSeq" id="WP_109969109.1">
    <property type="nucleotide sequence ID" value="NZ_CP176093.1"/>
</dbReference>
<dbReference type="Gene3D" id="3.40.50.2300">
    <property type="match status" value="1"/>
</dbReference>
<dbReference type="SUPFAM" id="SSF52172">
    <property type="entry name" value="CheY-like"/>
    <property type="match status" value="1"/>
</dbReference>
<evidence type="ECO:0000259" key="3">
    <source>
        <dbReference type="PROSITE" id="PS50110"/>
    </source>
</evidence>
<dbReference type="GO" id="GO:0000160">
    <property type="term" value="P:phosphorelay signal transduction system"/>
    <property type="evidence" value="ECO:0007669"/>
    <property type="project" value="InterPro"/>
</dbReference>
<dbReference type="GeneID" id="97550362"/>
<sequence length="341" mass="38615">MKRRILIVEDEAVTSVLLEKTLKELGYEVVGSAFDGDEAITLAREKQPDIILMDITIQGDIDGIETAKRIYQQYNIPSIYLTAHSDDDTIKRAVESGPFGYLIKPFKERELYSNIEMVAHKHKLYQTTTQRPVHPPEPVEETQPERETQPTRQSPVVSSLKAGDYRLSILAIQSIPHPVMLFTTAGVIIFMNNACKSFLRQEHQNTIPRTIEELPDLVKRIWISGKDRFKEGKGFAANGPLNVHEAVKRVRIDMIPLMDKGNLQFISSVIIPEPTGGGAGGDIVNTLLDDADSRLREIRFLASTEDTYRLRRISLYTTEVMKKIRELRGISYPDAEKKAVR</sequence>
<evidence type="ECO:0000313" key="4">
    <source>
        <dbReference type="EMBL" id="PWR71491.1"/>
    </source>
</evidence>
<feature type="modified residue" description="4-aspartylphosphate" evidence="1">
    <location>
        <position position="54"/>
    </location>
</feature>
<name>A0A2V2N7G0_9EURY</name>
<evidence type="ECO:0000256" key="2">
    <source>
        <dbReference type="SAM" id="MobiDB-lite"/>
    </source>
</evidence>
<dbReference type="Proteomes" id="UP000245657">
    <property type="component" value="Unassembled WGS sequence"/>
</dbReference>
<dbReference type="EMBL" id="QGMY01000008">
    <property type="protein sequence ID" value="PWR71491.1"/>
    <property type="molecule type" value="Genomic_DNA"/>
</dbReference>
<evidence type="ECO:0000256" key="1">
    <source>
        <dbReference type="PROSITE-ProRule" id="PRU00169"/>
    </source>
</evidence>
<dbReference type="CDD" id="cd17534">
    <property type="entry name" value="REC_DC-like"/>
    <property type="match status" value="1"/>
</dbReference>
<dbReference type="PANTHER" id="PTHR43228:SF6">
    <property type="entry name" value="RESPONSE REGULATOR RECEIVER"/>
    <property type="match status" value="1"/>
</dbReference>
<dbReference type="PANTHER" id="PTHR43228">
    <property type="entry name" value="TWO-COMPONENT RESPONSE REGULATOR"/>
    <property type="match status" value="1"/>
</dbReference>
<feature type="domain" description="Response regulatory" evidence="3">
    <location>
        <begin position="4"/>
        <end position="119"/>
    </location>
</feature>
<accession>A0A2V2N7G0</accession>
<dbReference type="AlphaFoldDB" id="A0A2V2N7G0"/>
<reference evidence="4 5" key="1">
    <citation type="submission" date="2018-05" db="EMBL/GenBank/DDBJ databases">
        <title>Draft genome of Methanospirillum lacunae Ki8-1.</title>
        <authorList>
            <person name="Dueholm M.S."/>
            <person name="Nielsen P.H."/>
            <person name="Bakmann L.F."/>
            <person name="Otzen D.E."/>
        </authorList>
    </citation>
    <scope>NUCLEOTIDE SEQUENCE [LARGE SCALE GENOMIC DNA]</scope>
    <source>
        <strain evidence="4 5">Ki8-1</strain>
    </source>
</reference>
<dbReference type="InterPro" id="IPR001789">
    <property type="entry name" value="Sig_transdc_resp-reg_receiver"/>
</dbReference>
<gene>
    <name evidence="4" type="ORF">DK846_11560</name>
</gene>
<proteinExistence type="predicted"/>
<evidence type="ECO:0000313" key="5">
    <source>
        <dbReference type="Proteomes" id="UP000245657"/>
    </source>
</evidence>
<feature type="region of interest" description="Disordered" evidence="2">
    <location>
        <begin position="126"/>
        <end position="157"/>
    </location>
</feature>